<dbReference type="InterPro" id="IPR044059">
    <property type="entry name" value="Csn1/TTC4_wheel"/>
</dbReference>
<organism evidence="7 8">
    <name type="scientific">Dispira parvispora</name>
    <dbReference type="NCBI Taxonomy" id="1520584"/>
    <lineage>
        <taxon>Eukaryota</taxon>
        <taxon>Fungi</taxon>
        <taxon>Fungi incertae sedis</taxon>
        <taxon>Zoopagomycota</taxon>
        <taxon>Kickxellomycotina</taxon>
        <taxon>Dimargaritomycetes</taxon>
        <taxon>Dimargaritales</taxon>
        <taxon>Dimargaritaceae</taxon>
        <taxon>Dispira</taxon>
    </lineage>
</organism>
<feature type="compositionally biased region" description="Basic and acidic residues" evidence="5">
    <location>
        <begin position="198"/>
        <end position="215"/>
    </location>
</feature>
<name>A0A9W8AKA6_9FUNG</name>
<comment type="caution">
    <text evidence="7">The sequence shown here is derived from an EMBL/GenBank/DDBJ whole genome shotgun (WGS) entry which is preliminary data.</text>
</comment>
<dbReference type="InterPro" id="IPR019734">
    <property type="entry name" value="TPR_rpt"/>
</dbReference>
<keyword evidence="8" id="KW-1185">Reference proteome</keyword>
<dbReference type="GO" id="GO:0030544">
    <property type="term" value="F:Hsp70 protein binding"/>
    <property type="evidence" value="ECO:0007669"/>
    <property type="project" value="TreeGrafter"/>
</dbReference>
<sequence length="372" mass="42498">MQGPLPDFRSIEKKDGASGASPSAKTSPEEFLGEMLRSPLFMDSMPQEKDLDDAEANPTLAALQSLAYEGSPTEIATNFKNQGNDCYREKRYRDAITYYTKALAQDCQDQELKATCLTNRAAVNLELQNYRRVLNDCHMALQIYPKNVKALYRSAKACRALEKFEEALECCRWALEFDPTNKAVIKERENNAQAQAKAQEKLRKQREREEAQSRDEAMLAEAIQIRKLRMSNEAGSKTHVWENPTGHRVQLDHATGHLIWPVLLMYPEFKETDVIQAFDELSTFQDHLDCVLEHPAPWDPDHRYNPRNVDLYFEYHPNPAADPKLLKVGTQCTLAQAISHPRYTVVNQMPAFIVLPKAGDFLDKFLANYKSK</sequence>
<dbReference type="GO" id="GO:0006457">
    <property type="term" value="P:protein folding"/>
    <property type="evidence" value="ECO:0007669"/>
    <property type="project" value="TreeGrafter"/>
</dbReference>
<evidence type="ECO:0000256" key="2">
    <source>
        <dbReference type="ARBA" id="ARBA00022803"/>
    </source>
</evidence>
<dbReference type="SUPFAM" id="SSF48452">
    <property type="entry name" value="TPR-like"/>
    <property type="match status" value="1"/>
</dbReference>
<evidence type="ECO:0000256" key="5">
    <source>
        <dbReference type="SAM" id="MobiDB-lite"/>
    </source>
</evidence>
<dbReference type="Pfam" id="PF18972">
    <property type="entry name" value="Wheel"/>
    <property type="match status" value="1"/>
</dbReference>
<reference evidence="7" key="1">
    <citation type="submission" date="2022-07" db="EMBL/GenBank/DDBJ databases">
        <title>Phylogenomic reconstructions and comparative analyses of Kickxellomycotina fungi.</title>
        <authorList>
            <person name="Reynolds N.K."/>
            <person name="Stajich J.E."/>
            <person name="Barry K."/>
            <person name="Grigoriev I.V."/>
            <person name="Crous P."/>
            <person name="Smith M.E."/>
        </authorList>
    </citation>
    <scope>NUCLEOTIDE SEQUENCE</scope>
    <source>
        <strain evidence="7">RSA 1196</strain>
    </source>
</reference>
<dbReference type="EMBL" id="JANBPY010001649">
    <property type="protein sequence ID" value="KAJ1959222.1"/>
    <property type="molecule type" value="Genomic_DNA"/>
</dbReference>
<accession>A0A9W8AKA6</accession>
<proteinExistence type="inferred from homology"/>
<dbReference type="PANTHER" id="PTHR46035:SF1">
    <property type="entry name" value="TETRATRICOPEPTIDE REPEAT PROTEIN 4"/>
    <property type="match status" value="1"/>
</dbReference>
<dbReference type="PROSITE" id="PS50005">
    <property type="entry name" value="TPR"/>
    <property type="match status" value="1"/>
</dbReference>
<dbReference type="Proteomes" id="UP001150925">
    <property type="component" value="Unassembled WGS sequence"/>
</dbReference>
<evidence type="ECO:0000313" key="8">
    <source>
        <dbReference type="Proteomes" id="UP001150925"/>
    </source>
</evidence>
<evidence type="ECO:0000256" key="1">
    <source>
        <dbReference type="ARBA" id="ARBA00022737"/>
    </source>
</evidence>
<dbReference type="Gene3D" id="1.25.40.10">
    <property type="entry name" value="Tetratricopeptide repeat domain"/>
    <property type="match status" value="1"/>
</dbReference>
<dbReference type="GO" id="GO:0005634">
    <property type="term" value="C:nucleus"/>
    <property type="evidence" value="ECO:0007669"/>
    <property type="project" value="TreeGrafter"/>
</dbReference>
<dbReference type="PANTHER" id="PTHR46035">
    <property type="entry name" value="TETRATRICOPEPTIDE REPEAT PROTEIN 4"/>
    <property type="match status" value="1"/>
</dbReference>
<evidence type="ECO:0000256" key="4">
    <source>
        <dbReference type="PROSITE-ProRule" id="PRU00339"/>
    </source>
</evidence>
<dbReference type="InterPro" id="IPR011990">
    <property type="entry name" value="TPR-like_helical_dom_sf"/>
</dbReference>
<keyword evidence="1" id="KW-0677">Repeat</keyword>
<dbReference type="GO" id="GO:0051879">
    <property type="term" value="F:Hsp90 protein binding"/>
    <property type="evidence" value="ECO:0007669"/>
    <property type="project" value="InterPro"/>
</dbReference>
<feature type="region of interest" description="Disordered" evidence="5">
    <location>
        <begin position="1"/>
        <end position="36"/>
    </location>
</feature>
<comment type="similarity">
    <text evidence="3">Belongs to the TTC4 family.</text>
</comment>
<evidence type="ECO:0000313" key="7">
    <source>
        <dbReference type="EMBL" id="KAJ1959222.1"/>
    </source>
</evidence>
<dbReference type="GO" id="GO:0005829">
    <property type="term" value="C:cytosol"/>
    <property type="evidence" value="ECO:0007669"/>
    <property type="project" value="TreeGrafter"/>
</dbReference>
<keyword evidence="2 4" id="KW-0802">TPR repeat</keyword>
<dbReference type="Pfam" id="PF00515">
    <property type="entry name" value="TPR_1"/>
    <property type="match status" value="1"/>
</dbReference>
<feature type="domain" description="Cns1/TTC4 wheel" evidence="6">
    <location>
        <begin position="253"/>
        <end position="360"/>
    </location>
</feature>
<gene>
    <name evidence="7" type="primary">CNS1</name>
    <name evidence="7" type="ORF">IWQ62_004699</name>
</gene>
<dbReference type="AlphaFoldDB" id="A0A9W8AKA6"/>
<feature type="repeat" description="TPR" evidence="4">
    <location>
        <begin position="148"/>
        <end position="181"/>
    </location>
</feature>
<dbReference type="SMART" id="SM00028">
    <property type="entry name" value="TPR"/>
    <property type="match status" value="3"/>
</dbReference>
<dbReference type="OrthoDB" id="420195at2759"/>
<evidence type="ECO:0000259" key="6">
    <source>
        <dbReference type="Pfam" id="PF18972"/>
    </source>
</evidence>
<feature type="region of interest" description="Disordered" evidence="5">
    <location>
        <begin position="191"/>
        <end position="215"/>
    </location>
</feature>
<protein>
    <submittedName>
        <fullName evidence="7">HSP70/90 co-chaperone</fullName>
    </submittedName>
</protein>
<dbReference type="CDD" id="cd21380">
    <property type="entry name" value="CTWD_Cns1"/>
    <property type="match status" value="1"/>
</dbReference>
<evidence type="ECO:0000256" key="3">
    <source>
        <dbReference type="ARBA" id="ARBA00023602"/>
    </source>
</evidence>